<evidence type="ECO:0008006" key="4">
    <source>
        <dbReference type="Google" id="ProtNLM"/>
    </source>
</evidence>
<proteinExistence type="predicted"/>
<feature type="chain" id="PRO_5019236970" description="DUF2946 domain-containing protein" evidence="1">
    <location>
        <begin position="27"/>
        <end position="126"/>
    </location>
</feature>
<reference evidence="2 3" key="1">
    <citation type="journal article" date="2011" name="Front. Microbiol.">
        <title>Genomic signatures of strain selection and enhancement in Bacillus atrophaeus var. globigii, a historical biowarfare simulant.</title>
        <authorList>
            <person name="Gibbons H.S."/>
            <person name="Broomall S.M."/>
            <person name="McNew L.A."/>
            <person name="Daligault H."/>
            <person name="Chapman C."/>
            <person name="Bruce D."/>
            <person name="Karavis M."/>
            <person name="Krepps M."/>
            <person name="McGregor P.A."/>
            <person name="Hong C."/>
            <person name="Park K.H."/>
            <person name="Akmal A."/>
            <person name="Feldman A."/>
            <person name="Lin J.S."/>
            <person name="Chang W.E."/>
            <person name="Higgs B.W."/>
            <person name="Demirev P."/>
            <person name="Lindquist J."/>
            <person name="Liem A."/>
            <person name="Fochler E."/>
            <person name="Read T.D."/>
            <person name="Tapia R."/>
            <person name="Johnson S."/>
            <person name="Bishop-Lilly K.A."/>
            <person name="Detter C."/>
            <person name="Han C."/>
            <person name="Sozhamannan S."/>
            <person name="Rosenzweig C.N."/>
            <person name="Skowronski E.W."/>
        </authorList>
    </citation>
    <scope>NUCLEOTIDE SEQUENCE [LARGE SCALE GENOMIC DNA]</scope>
    <source>
        <strain evidence="2 3">TPS4-2</strain>
    </source>
</reference>
<comment type="caution">
    <text evidence="2">The sequence shown here is derived from an EMBL/GenBank/DDBJ whole genome shotgun (WGS) entry which is preliminary data.</text>
</comment>
<evidence type="ECO:0000256" key="1">
    <source>
        <dbReference type="SAM" id="SignalP"/>
    </source>
</evidence>
<dbReference type="AlphaFoldDB" id="A0A432YU37"/>
<evidence type="ECO:0000313" key="2">
    <source>
        <dbReference type="EMBL" id="RUO66843.1"/>
    </source>
</evidence>
<dbReference type="Proteomes" id="UP000288361">
    <property type="component" value="Unassembled WGS sequence"/>
</dbReference>
<sequence length="126" mass="14105">MKTLTVILTLITVLLVGNYSSPMAHAMPMSDAVSASSEHTMLPEHSMQQHDCCDDADMDMAEQQKNCDEESSFCQHCEQHCAGQIGLTNVFNFIGSTHPTQNYSMSELSLWQRTERLIRPPKLTTV</sequence>
<keyword evidence="1" id="KW-0732">Signal</keyword>
<dbReference type="EMBL" id="PIQA01000003">
    <property type="protein sequence ID" value="RUO66843.1"/>
    <property type="molecule type" value="Genomic_DNA"/>
</dbReference>
<organism evidence="2 3">
    <name type="scientific">Idiomarina piscisalsi</name>
    <dbReference type="NCBI Taxonomy" id="1096243"/>
    <lineage>
        <taxon>Bacteria</taxon>
        <taxon>Pseudomonadati</taxon>
        <taxon>Pseudomonadota</taxon>
        <taxon>Gammaproteobacteria</taxon>
        <taxon>Alteromonadales</taxon>
        <taxon>Idiomarinaceae</taxon>
        <taxon>Idiomarina</taxon>
    </lineage>
</organism>
<accession>A0A432YU37</accession>
<gene>
    <name evidence="2" type="ORF">CWI73_06085</name>
</gene>
<protein>
    <recommendedName>
        <fullName evidence="4">DUF2946 domain-containing protein</fullName>
    </recommendedName>
</protein>
<feature type="signal peptide" evidence="1">
    <location>
        <begin position="1"/>
        <end position="26"/>
    </location>
</feature>
<evidence type="ECO:0000313" key="3">
    <source>
        <dbReference type="Proteomes" id="UP000288361"/>
    </source>
</evidence>
<name>A0A432YU37_9GAMM</name>